<feature type="region of interest" description="Disordered" evidence="1">
    <location>
        <begin position="199"/>
        <end position="365"/>
    </location>
</feature>
<dbReference type="AlphaFoldDB" id="A0A8J4G5P4"/>
<sequence>AASASDAPPAPVPHQTFSNATLPPASPHSSRHTTTSVVPNTTNNRYGGHYLTRASENIISGANTRTLRSGVGVGVGVGGGGGGASYDRDDLPPQPVAAAANSSWAPSIMGGASKQQQFMEGSARRLDAPEIATSGNNNMQQREGGREALLGARAPLAPMDQNQLDDYSNHLNMHAHAQQQGGSKYKRSGMASTIVTTAANRRVPPPPPPPAAASQDAPAPSVAGPPLAAPTSEAGRQLLPSQPQQQQPLRRQAAMQPPPIPGAAMAVRPPASRQQQQQGAQPQSVQQQPYHHHQYLQPQRMNPLDYGRELSFAGMPLAAAGASQPTQQQLLPGSRSRCRDEQPQPPPPPPQQQQQQQQRQSIDLQLQQVLNLAKELQSKCR</sequence>
<dbReference type="Proteomes" id="UP000722791">
    <property type="component" value="Unassembled WGS sequence"/>
</dbReference>
<accession>A0A8J4G5P4</accession>
<evidence type="ECO:0000256" key="1">
    <source>
        <dbReference type="SAM" id="MobiDB-lite"/>
    </source>
</evidence>
<reference evidence="2" key="1">
    <citation type="journal article" date="2021" name="Proc. Natl. Acad. Sci. U.S.A.">
        <title>Three genomes in the algal genus Volvox reveal the fate of a haploid sex-determining region after a transition to homothallism.</title>
        <authorList>
            <person name="Yamamoto K."/>
            <person name="Hamaji T."/>
            <person name="Kawai-Toyooka H."/>
            <person name="Matsuzaki R."/>
            <person name="Takahashi F."/>
            <person name="Nishimura Y."/>
            <person name="Kawachi M."/>
            <person name="Noguchi H."/>
            <person name="Minakuchi Y."/>
            <person name="Umen J.G."/>
            <person name="Toyoda A."/>
            <person name="Nozaki H."/>
        </authorList>
    </citation>
    <scope>NUCLEOTIDE SEQUENCE</scope>
    <source>
        <strain evidence="2">NIES-3785</strain>
    </source>
</reference>
<feature type="compositionally biased region" description="Low complexity" evidence="1">
    <location>
        <begin position="33"/>
        <end position="44"/>
    </location>
</feature>
<evidence type="ECO:0000313" key="2">
    <source>
        <dbReference type="EMBL" id="GIM00493.1"/>
    </source>
</evidence>
<dbReference type="EMBL" id="BNCQ01000008">
    <property type="protein sequence ID" value="GIM00493.1"/>
    <property type="molecule type" value="Genomic_DNA"/>
</dbReference>
<feature type="compositionally biased region" description="Low complexity" evidence="1">
    <location>
        <begin position="267"/>
        <end position="299"/>
    </location>
</feature>
<organism evidence="2 3">
    <name type="scientific">Volvox reticuliferus</name>
    <dbReference type="NCBI Taxonomy" id="1737510"/>
    <lineage>
        <taxon>Eukaryota</taxon>
        <taxon>Viridiplantae</taxon>
        <taxon>Chlorophyta</taxon>
        <taxon>core chlorophytes</taxon>
        <taxon>Chlorophyceae</taxon>
        <taxon>CS clade</taxon>
        <taxon>Chlamydomonadales</taxon>
        <taxon>Volvocaceae</taxon>
        <taxon>Volvox</taxon>
    </lineage>
</organism>
<proteinExistence type="predicted"/>
<gene>
    <name evidence="2" type="ORF">Vretimale_5287</name>
</gene>
<evidence type="ECO:0000313" key="3">
    <source>
        <dbReference type="Proteomes" id="UP000722791"/>
    </source>
</evidence>
<feature type="non-terminal residue" evidence="2">
    <location>
        <position position="1"/>
    </location>
</feature>
<protein>
    <submittedName>
        <fullName evidence="2">Uncharacterized protein</fullName>
    </submittedName>
</protein>
<feature type="compositionally biased region" description="Low complexity" evidence="1">
    <location>
        <begin position="236"/>
        <end position="255"/>
    </location>
</feature>
<feature type="region of interest" description="Disordered" evidence="1">
    <location>
        <begin position="1"/>
        <end position="48"/>
    </location>
</feature>
<comment type="caution">
    <text evidence="2">The sequence shown here is derived from an EMBL/GenBank/DDBJ whole genome shotgun (WGS) entry which is preliminary data.</text>
</comment>
<feature type="compositionally biased region" description="Low complexity" evidence="1">
    <location>
        <begin position="212"/>
        <end position="222"/>
    </location>
</feature>
<name>A0A8J4G5P4_9CHLO</name>